<comment type="subunit">
    <text evidence="11">Component of the SRB8-11 complex, which itself associates with the Mediator complex.</text>
</comment>
<feature type="region of interest" description="Disordered" evidence="12">
    <location>
        <begin position="1264"/>
        <end position="1304"/>
    </location>
</feature>
<feature type="region of interest" description="Disordered" evidence="12">
    <location>
        <begin position="370"/>
        <end position="423"/>
    </location>
</feature>
<dbReference type="PANTHER" id="PTHR48249">
    <property type="entry name" value="MEDIATOR OF RNA POLYMERASE II TRANSCRIPTION SUBUNIT 13"/>
    <property type="match status" value="1"/>
</dbReference>
<evidence type="ECO:0000256" key="6">
    <source>
        <dbReference type="ARBA" id="ARBA00023159"/>
    </source>
</evidence>
<feature type="domain" description="Mediator complex subunit Med13 C-terminal" evidence="13">
    <location>
        <begin position="1109"/>
        <end position="1430"/>
    </location>
</feature>
<dbReference type="GO" id="GO:0003713">
    <property type="term" value="F:transcription coactivator activity"/>
    <property type="evidence" value="ECO:0007669"/>
    <property type="project" value="TreeGrafter"/>
</dbReference>
<dbReference type="GO" id="GO:0016592">
    <property type="term" value="C:mediator complex"/>
    <property type="evidence" value="ECO:0007669"/>
    <property type="project" value="InterPro"/>
</dbReference>
<evidence type="ECO:0000313" key="16">
    <source>
        <dbReference type="EMBL" id="PIB00443.1"/>
    </source>
</evidence>
<evidence type="ECO:0000259" key="13">
    <source>
        <dbReference type="Pfam" id="PF06333"/>
    </source>
</evidence>
<feature type="region of interest" description="Disordered" evidence="12">
    <location>
        <begin position="604"/>
        <end position="674"/>
    </location>
</feature>
<evidence type="ECO:0000256" key="7">
    <source>
        <dbReference type="ARBA" id="ARBA00023163"/>
    </source>
</evidence>
<feature type="compositionally biased region" description="Polar residues" evidence="12">
    <location>
        <begin position="380"/>
        <end position="400"/>
    </location>
</feature>
<evidence type="ECO:0000256" key="11">
    <source>
        <dbReference type="RuleBase" id="RU364134"/>
    </source>
</evidence>
<reference evidence="16 18" key="1">
    <citation type="submission" date="2015-10" db="EMBL/GenBank/DDBJ databases">
        <title>The cercosporin biosynthetic gene cluster was horizontally transferred to several fungal lineages and shown to be expanded in Cercospora beticola based on microsynteny with recipient genomes.</title>
        <authorList>
            <person name="De Jonge R."/>
            <person name="Ebert M.K."/>
            <person name="Suttle J.C."/>
            <person name="Jurick Ii W.M."/>
            <person name="Secor G.A."/>
            <person name="Thomma B.P."/>
            <person name="Van De Peer Y."/>
            <person name="Bolton M.D."/>
        </authorList>
    </citation>
    <scope>NUCLEOTIDE SEQUENCE [LARGE SCALE GENOMIC DNA]</scope>
    <source>
        <strain evidence="16 18">09-40</strain>
    </source>
</reference>
<evidence type="ECO:0000259" key="14">
    <source>
        <dbReference type="Pfam" id="PF11597"/>
    </source>
</evidence>
<dbReference type="EMBL" id="LKMD01000100">
    <property type="protein sequence ID" value="PIB00443.1"/>
    <property type="molecule type" value="Genomic_DNA"/>
</dbReference>
<accession>A0A2G5I7H9</accession>
<gene>
    <name evidence="16" type="ORF">CB0940_01746</name>
    <name evidence="17" type="ORF">RHO25_001802</name>
</gene>
<evidence type="ECO:0000313" key="19">
    <source>
        <dbReference type="Proteomes" id="UP001302367"/>
    </source>
</evidence>
<feature type="domain" description="MID" evidence="15">
    <location>
        <begin position="912"/>
        <end position="1091"/>
    </location>
</feature>
<evidence type="ECO:0000256" key="10">
    <source>
        <dbReference type="ARBA" id="ARBA00032008"/>
    </source>
</evidence>
<dbReference type="EMBL" id="CP134184">
    <property type="protein sequence ID" value="WPA97193.1"/>
    <property type="molecule type" value="Genomic_DNA"/>
</dbReference>
<dbReference type="Pfam" id="PF18296">
    <property type="entry name" value="MID_MedPIWI"/>
    <property type="match status" value="1"/>
</dbReference>
<dbReference type="Proteomes" id="UP001302367">
    <property type="component" value="Chromosome 1"/>
</dbReference>
<proteinExistence type="inferred from homology"/>
<evidence type="ECO:0000256" key="2">
    <source>
        <dbReference type="ARBA" id="ARBA00009354"/>
    </source>
</evidence>
<protein>
    <recommendedName>
        <fullName evidence="3 11">Mediator of RNA polymerase II transcription subunit 13</fullName>
    </recommendedName>
    <alternativeName>
        <fullName evidence="10 11">Mediator complex subunit 13</fullName>
    </alternativeName>
</protein>
<comment type="subcellular location">
    <subcellularLocation>
        <location evidence="1 11">Nucleus</location>
    </subcellularLocation>
</comment>
<evidence type="ECO:0000256" key="9">
    <source>
        <dbReference type="ARBA" id="ARBA00025661"/>
    </source>
</evidence>
<evidence type="ECO:0000256" key="5">
    <source>
        <dbReference type="ARBA" id="ARBA00023015"/>
    </source>
</evidence>
<sequence length="1449" mass="156393">MDFLKACTTNIHAIESVSQVRFALFQFRHNTAPSHTQWSKLQRAIARLRADNVLCAAVGSQVYVFGDSTGDGNAAYQELEADLEVIAQGTVAERAAESATSSPRDALLAAVELSVAHNLSKDPAITHVAPWTWLYGNRRSDEVDEGESMMIKLRARTTPTDGLYLVSDVLPATLQTVGSARCSTDDPVVLAPFGQSARPLVLESGKNLLDGENWRTIVTEMLPTQGLELPRDTQWIPVELLDGTETAWAWPAHLCFTTSVANNQVDATFAEGRDWRRWFISTEEGAIFRNPLAATEDWYKGFAERERAKAAADVFVPTEAPTTGQAPPTMTAEVTPLEADTAVSPSFTQRGAEHLSAMVGIYPTPPDGFAPAQPGLLSAATPSVTQPDPSSSVLGTSPNDSMQPKPSAQQPPPPHDPSELNAAQDDLFGDVGEMGFGDAEIEDADFNFFDEPDDEFTEQPPMETRDVLDESNADAETISAAQPTELALEGDASVLPDASNDDNLLQYELADTTNANIAEKIDTEESSIGARALSEPSIKPKRPLSPFGIREQLLPPPVPASHLQLHADAQSRHTGRRDSSFASINFRNSIRMASMYEPALVAKDAARTKPPPDSVCIALPPARTGPGVKQEVHDTDGYDVDSSDSEEESYDSSSSEADDTDLPPRLPWETRKRKRQLDDDVATYTLNNHMNSHAEEDEVGNVSDAAAKNTMVEVLQQYSSSILLADFGSSLRPSKPTQHPPALLHALQPESMETVAGPLLSLESAYSLTKSDLICVAQLVADQSITANIRSSIGVHDLSGDSELVVPVVTKYLRDQLKRAVRIAVPEALECDLSELALSKESVLRQTNNAGKTPQGQPRPPQRLDSAHIGPDCFTLPSPFLRLRRGRDAWEMLPACIPFWETLGLSPAAGPKHLRAFCVFPFNEDLQRLADHFLGDLGTAYENCKLGTHVHLRNASEVDVHDTFEDGMAPVDLGEEASLEAALKSYATTCSDLGKALSTIAHQESEDRAIVVYILNPFSGEQARQHLCACFWTLFQTYRDNMPRASGERGGSDIFLQLLPISLVAAYDAFVPLDARRMSILAREIYDRCPPTSALQLSDISAPLPNLAAPTVELASMAPKRLGFQLIPEAAADLLYEGSILHLAYACSSDGKWLTASWIDSTGKYQSSSSFCMAGRTFAETAEDVWEHTKTIMAARQVSWRIFVVTQDSAIEASIMHCWRMLAAKPRAQPVCVTMLSIQTEPLLQLLPPYAGLEHAAIGSAENGVLTPASTPQGATFTSSPDVAGHGGNAPLTPAPSDTATSLPADSAADADAQLTDMTDETWGVLLTSKLSGTTQNSSMAHGVLLQRGKVALHDTDQIEMIDKLPSLGVNIHWTIQVKPQGTVDEGSIKQAELTLREVLRMFRGLSLLTKARGLECSVGAFAPLHVATAVMGAAGLDGLLADPEGGSG</sequence>
<feature type="compositionally biased region" description="Polar residues" evidence="12">
    <location>
        <begin position="1268"/>
        <end position="1281"/>
    </location>
</feature>
<keyword evidence="5 11" id="KW-0805">Transcription regulation</keyword>
<dbReference type="InterPro" id="IPR009401">
    <property type="entry name" value="Med13_C"/>
</dbReference>
<evidence type="ECO:0000313" key="18">
    <source>
        <dbReference type="Proteomes" id="UP000230605"/>
    </source>
</evidence>
<dbReference type="InterPro" id="IPR021643">
    <property type="entry name" value="Mediator_Med13_N"/>
</dbReference>
<dbReference type="InterPro" id="IPR041285">
    <property type="entry name" value="MID_MedPIWI"/>
</dbReference>
<evidence type="ECO:0000259" key="15">
    <source>
        <dbReference type="Pfam" id="PF18296"/>
    </source>
</evidence>
<evidence type="ECO:0000256" key="4">
    <source>
        <dbReference type="ARBA" id="ARBA00022491"/>
    </source>
</evidence>
<dbReference type="PANTHER" id="PTHR48249:SF3">
    <property type="entry name" value="MEDIATOR OF RNA POLYMERASE II TRANSCRIPTION SUBUNIT 13"/>
    <property type="match status" value="1"/>
</dbReference>
<evidence type="ECO:0000256" key="1">
    <source>
        <dbReference type="ARBA" id="ARBA00004123"/>
    </source>
</evidence>
<keyword evidence="6 11" id="KW-0010">Activator</keyword>
<keyword evidence="19" id="KW-1185">Reference proteome</keyword>
<evidence type="ECO:0000256" key="12">
    <source>
        <dbReference type="SAM" id="MobiDB-lite"/>
    </source>
</evidence>
<feature type="region of interest" description="Disordered" evidence="12">
    <location>
        <begin position="848"/>
        <end position="869"/>
    </location>
</feature>
<comment type="similarity">
    <text evidence="2 11">Belongs to the Mediator complex subunit 13 family.</text>
</comment>
<dbReference type="Pfam" id="PF11597">
    <property type="entry name" value="Med13_N"/>
    <property type="match status" value="1"/>
</dbReference>
<feature type="region of interest" description="Disordered" evidence="12">
    <location>
        <begin position="450"/>
        <end position="473"/>
    </location>
</feature>
<organism evidence="16 18">
    <name type="scientific">Cercospora beticola</name>
    <name type="common">Sugarbeet leaf spot fungus</name>
    <dbReference type="NCBI Taxonomy" id="122368"/>
    <lineage>
        <taxon>Eukaryota</taxon>
        <taxon>Fungi</taxon>
        <taxon>Dikarya</taxon>
        <taxon>Ascomycota</taxon>
        <taxon>Pezizomycotina</taxon>
        <taxon>Dothideomycetes</taxon>
        <taxon>Dothideomycetidae</taxon>
        <taxon>Mycosphaerellales</taxon>
        <taxon>Mycosphaerellaceae</taxon>
        <taxon>Cercospora</taxon>
    </lineage>
</organism>
<keyword evidence="4 11" id="KW-0678">Repressor</keyword>
<dbReference type="Pfam" id="PF06333">
    <property type="entry name" value="Med13_C"/>
    <property type="match status" value="1"/>
</dbReference>
<reference evidence="17 19" key="2">
    <citation type="submission" date="2023-09" db="EMBL/GenBank/DDBJ databases">
        <title>Complete-Gapless Cercospora beticola genome.</title>
        <authorList>
            <person name="Wyatt N.A."/>
            <person name="Spanner R.E."/>
            <person name="Bolton M.D."/>
        </authorList>
    </citation>
    <scope>NUCLEOTIDE SEQUENCE [LARGE SCALE GENOMIC DNA]</scope>
    <source>
        <strain evidence="17">Cb09-40</strain>
    </source>
</reference>
<dbReference type="OrthoDB" id="103819at2759"/>
<feature type="region of interest" description="Disordered" evidence="12">
    <location>
        <begin position="528"/>
        <end position="559"/>
    </location>
</feature>
<keyword evidence="7 11" id="KW-0804">Transcription</keyword>
<evidence type="ECO:0000313" key="17">
    <source>
        <dbReference type="EMBL" id="WPA97193.1"/>
    </source>
</evidence>
<feature type="domain" description="Mediator complex subunit Med13 N-terminal" evidence="14">
    <location>
        <begin position="1"/>
        <end position="258"/>
    </location>
</feature>
<keyword evidence="8 11" id="KW-0539">Nucleus</keyword>
<feature type="compositionally biased region" description="Acidic residues" evidence="12">
    <location>
        <begin position="637"/>
        <end position="661"/>
    </location>
</feature>
<comment type="function">
    <text evidence="9 11">Component of the SRB8-11 complex. The SRB8-11 complex is a regulatory module of the Mediator complex which is itself involved in regulation of basal and activated RNA polymerase II-dependent transcription. The SRB8-11 complex may be involved in the transcriptional repression of a subset of genes regulated by Mediator. It may inhibit the association of the Mediator complex with RNA polymerase II to form the holoenzyme complex.</text>
</comment>
<evidence type="ECO:0000256" key="3">
    <source>
        <dbReference type="ARBA" id="ARBA00019618"/>
    </source>
</evidence>
<evidence type="ECO:0000256" key="8">
    <source>
        <dbReference type="ARBA" id="ARBA00023242"/>
    </source>
</evidence>
<name>A0A2G5I7H9_CERBT</name>
<dbReference type="Proteomes" id="UP000230605">
    <property type="component" value="Chromosome 1"/>
</dbReference>
<dbReference type="GO" id="GO:0045944">
    <property type="term" value="P:positive regulation of transcription by RNA polymerase II"/>
    <property type="evidence" value="ECO:0007669"/>
    <property type="project" value="TreeGrafter"/>
</dbReference>
<dbReference type="InterPro" id="IPR051139">
    <property type="entry name" value="Mediator_complx_sub13"/>
</dbReference>